<evidence type="ECO:0000313" key="1">
    <source>
        <dbReference type="EMBL" id="MFB5192644.1"/>
    </source>
</evidence>
<dbReference type="RefSeq" id="WP_275474225.1">
    <property type="nucleotide sequence ID" value="NZ_CP162940.1"/>
</dbReference>
<comment type="caution">
    <text evidence="1">The sequence shown here is derived from an EMBL/GenBank/DDBJ whole genome shotgun (WGS) entry which is preliminary data.</text>
</comment>
<accession>A0ABV5AK58</accession>
<keyword evidence="2" id="KW-1185">Reference proteome</keyword>
<gene>
    <name evidence="1" type="ORF">KKP3000_001853</name>
</gene>
<organism evidence="1 2">
    <name type="scientific">Alicyclobacillus fastidiosus</name>
    <dbReference type="NCBI Taxonomy" id="392011"/>
    <lineage>
        <taxon>Bacteria</taxon>
        <taxon>Bacillati</taxon>
        <taxon>Bacillota</taxon>
        <taxon>Bacilli</taxon>
        <taxon>Bacillales</taxon>
        <taxon>Alicyclobacillaceae</taxon>
        <taxon>Alicyclobacillus</taxon>
    </lineage>
</organism>
<protein>
    <submittedName>
        <fullName evidence="1">Uncharacterized protein</fullName>
    </submittedName>
</protein>
<proteinExistence type="predicted"/>
<dbReference type="Proteomes" id="UP001579974">
    <property type="component" value="Unassembled WGS sequence"/>
</dbReference>
<sequence>MRILKYFVWLLGAVALWSLHHFLGFNNGSGPIQFVDGAILAYGAGEYIEKRALLKVMHQRIEHLHEKFDTHIKRGD</sequence>
<reference evidence="1 2" key="1">
    <citation type="journal article" date="2024" name="Int. J. Mol. Sci.">
        <title>Exploration of Alicyclobacillus spp. Genome in Search of Antibiotic Resistance.</title>
        <authorList>
            <person name="Bucka-Kolendo J."/>
            <person name="Kiousi D.E."/>
            <person name="Dekowska A."/>
            <person name="Mikolajczuk-Szczyrba A."/>
            <person name="Karadedos D.M."/>
            <person name="Michael P."/>
            <person name="Galanis A."/>
            <person name="Sokolowska B."/>
        </authorList>
    </citation>
    <scope>NUCLEOTIDE SEQUENCE [LARGE SCALE GENOMIC DNA]</scope>
    <source>
        <strain evidence="1 2">KKP 3000</strain>
    </source>
</reference>
<evidence type="ECO:0000313" key="2">
    <source>
        <dbReference type="Proteomes" id="UP001579974"/>
    </source>
</evidence>
<name>A0ABV5AK58_9BACL</name>
<dbReference type="EMBL" id="JBDXSU010000026">
    <property type="protein sequence ID" value="MFB5192644.1"/>
    <property type="molecule type" value="Genomic_DNA"/>
</dbReference>